<proteinExistence type="inferred from homology"/>
<dbReference type="SMART" id="SM00228">
    <property type="entry name" value="PDZ"/>
    <property type="match status" value="5"/>
</dbReference>
<dbReference type="InterPro" id="IPR032632">
    <property type="entry name" value="Peptidase_M16_M"/>
</dbReference>
<keyword evidence="12" id="KW-1185">Reference proteome</keyword>
<dbReference type="InterPro" id="IPR011249">
    <property type="entry name" value="Metalloenz_LuxS/M16"/>
</dbReference>
<evidence type="ECO:0000256" key="2">
    <source>
        <dbReference type="ARBA" id="ARBA00022670"/>
    </source>
</evidence>
<dbReference type="Pfam" id="PF00675">
    <property type="entry name" value="Peptidase_M16"/>
    <property type="match status" value="1"/>
</dbReference>
<dbReference type="EMBL" id="CAMXCT030003895">
    <property type="protein sequence ID" value="CAL4794120.1"/>
    <property type="molecule type" value="Genomic_DNA"/>
</dbReference>
<dbReference type="Pfam" id="PF16187">
    <property type="entry name" value="Peptidase_M16_M"/>
    <property type="match status" value="1"/>
</dbReference>
<dbReference type="SUPFAM" id="SSF63411">
    <property type="entry name" value="LuxS/MPP-like metallohydrolase"/>
    <property type="match status" value="4"/>
</dbReference>
<dbReference type="Pfam" id="PF05193">
    <property type="entry name" value="Peptidase_M16_C"/>
    <property type="match status" value="1"/>
</dbReference>
<dbReference type="Gene3D" id="1.10.287.110">
    <property type="entry name" value="DnaJ domain"/>
    <property type="match status" value="1"/>
</dbReference>
<evidence type="ECO:0000313" key="12">
    <source>
        <dbReference type="Proteomes" id="UP001152797"/>
    </source>
</evidence>
<evidence type="ECO:0000259" key="9">
    <source>
        <dbReference type="PROSITE" id="PS50106"/>
    </source>
</evidence>
<feature type="compositionally biased region" description="Basic and acidic residues" evidence="7">
    <location>
        <begin position="1951"/>
        <end position="1968"/>
    </location>
</feature>
<dbReference type="Pfam" id="PF22456">
    <property type="entry name" value="PqqF-like_C_4"/>
    <property type="match status" value="1"/>
</dbReference>
<dbReference type="PROSITE" id="PS00143">
    <property type="entry name" value="INSULINASE"/>
    <property type="match status" value="1"/>
</dbReference>
<dbReference type="InterPro" id="IPR001431">
    <property type="entry name" value="Pept_M16_Zn_BS"/>
</dbReference>
<evidence type="ECO:0000256" key="3">
    <source>
        <dbReference type="ARBA" id="ARBA00022723"/>
    </source>
</evidence>
<dbReference type="PANTHER" id="PTHR43690:SF18">
    <property type="entry name" value="INSULIN-DEGRADING ENZYME-RELATED"/>
    <property type="match status" value="1"/>
</dbReference>
<keyword evidence="2" id="KW-0645">Protease</keyword>
<sequence>MSNIHQRRTDSQRGRSFSTFELANGLRVVVGTDPDKSVAAAALAVLGGSIHEPKERPGLAHFCEHMLLHGTLQPGYDANFAEYIKQAGGTHNAVTTVLQTCFAFEIQSEKLEGALSRFARFFVSPIFNPSYQYQELQAIDAEHSMNTTNDFRRQWAILLLDANPEHPYHWTSGCTKSLQNPLLRTNLHQALETFHAHAYKADRMSLALVGNQSTKELTEWVCKYFACVPSSRVRSKDLNDLMGAGIGKGEPPFLHEDFCSQVFVVPVKELHQFKLSWLLPWQVAKWKSKPTAYVKYLLEQEGDGSLLAALAAAGLSQNHAVNCFDYHGVASTLELSVDLVNTTEETLMRVGTLAFAYISLIRSKEVQQELWAEIRELHELQFHYPDELGGSAASAPFDFVQDIACNSHYYPPEQVLAADQLIYTEDFEGCQSILRHMTVQNARLCLVSKDFESFCVSTEPWYGGKFLKCDTIKMDWKNKWMAVETGQWEHIAKQENFRLPGKNSFIPKDLVMRHVPKESRPVEMNVGDSWCRAWFKQANLDQPKAAAAFCFYSSALRTPKEVALAHLYCKLLQQELKADAFQLRMAGARYQLDVAEGGNGIVLQVIGFRDKMHLLAKKVSESLISLNLLQSWRQVKDQQERTLRNATRGQAYHQALKTLEELLLQSPSVTELAQATSLLREEDCTGLFSKFFGSGKCLIEGLIVGNVDCADAVQILNAVLDPLRCVGESESRVFHARHVPARVEMLLPRPRWSPSPYQLTILQLDGTNPEDRNSCAVESICSIAAATPENEALAALLMQIWKPMFFNELRTCQQLGYVVSSFMRTRVTHISLIFLVQTERAPEVALRSIDKFLDRSIDSLQNVSVLTEKEFRGHCESLALQLEEPAHNAWEALSQDWLYIQERTFAFDTRDQQVKFLRNCSLQRFRAFVTTEVQSSPRLAILLRSPKVAWHRVQWSGAEREARFLTKWELSSYKAELVPSPSNSMFGKVSTAPEVSRSGSHRKTNGLDCTEYVQLEDPTVRSAQNQSDDLIIEEGEECKVVLTAILHEVTELKDVADTIQRKIFEDHYSTLGISAHATQAEIATGFKRALTKLNSKHQADQRNRARLNAAHSVLSDSDAKSAYDKHRKFVNTTTLFLASASVSLLVMIVLRLLARMVFGAEELDPRSFLGKVTTSLDKVELRVQIQLTKEEGESFGAQLQSDRSGKMLHVCGVCSDGALSRHNHEVQSQPVYNVGSTQPPGMLWWNAPVLWEGDIIESVNDIKGQASDLMSSLKSSESSSLLVRRSLSANVSIWPWICERRVSRQTSERWGFKLRTCDGSDSLEVFGIEEGGIAQWNEANPETAIRVGDRVVAVDKSVGSKDMLAALTEPRESVCVLVIRGVLMPSSVAPSSEEVLCGPICKNEGQKLGIRIGRCIDSPPGCGMLAEPGTLSSIVVKEVVKDHLVDRWNSLRGLNEQLIPGSVVTAVNGRRRKEEFARELSKQQVCISFRRLSASLHAPQDTTPATSETPGRSVNSDVRPLDIKLDQEELQPWAVRAFGSWVPRFLLPRPFEEQLRTRLRALRCQFDVKICKTDARPLGIKVQQAGEELQVLEVVKDGAIALYNSNLISPSEPRVEQNDWLVGADDKKVPRLIVQHLSTVTAEVVLHLERPASKAAPGVWEIEVAKSANEGWGLELFSTPGHSSPSVLNVRAVGPGAIQRWNENQETLWRVQPGDLLLACEPEVEPLRILKRLQDVHRVRLTLLRWHKGPAPLPEVQTDAKRSFEVTFCRMVDSDHVGIRMQAPARDPTRSVVTEVVPGGLADKHNKAAPESQRIMKGDEVISVNGEANVHRFREIGIKESTIVIKLSRPAHSLAKEGARREPGGNAPIVTESAVAAGPQNPNRVDRDIKDDPIQNGDDRGLEDDTVKAPEPKTMHEVHEACEVHDVSRGSANGRAEGETYEPTGQPAAEPGRRFSDRCDNCDGRDLPDPPAEQADGADVARPVKDSSKAKGAVEKPGPAWEVPLPATVVQLRRSSPAPENSESMEEMLKMLALPPESAIASLAVGLDPLSRERFNQSISKMEDLVASLPTVLSG</sequence>
<dbReference type="EMBL" id="CAMXCT010003895">
    <property type="protein sequence ID" value="CAI4006808.1"/>
    <property type="molecule type" value="Genomic_DNA"/>
</dbReference>
<dbReference type="Gene3D" id="2.30.42.10">
    <property type="match status" value="1"/>
</dbReference>
<dbReference type="CDD" id="cd06257">
    <property type="entry name" value="DnaJ"/>
    <property type="match status" value="1"/>
</dbReference>
<dbReference type="InterPro" id="IPR036869">
    <property type="entry name" value="J_dom_sf"/>
</dbReference>
<feature type="compositionally biased region" description="Polar residues" evidence="7">
    <location>
        <begin position="1500"/>
        <end position="1516"/>
    </location>
</feature>
<dbReference type="Proteomes" id="UP001152797">
    <property type="component" value="Unassembled WGS sequence"/>
</dbReference>
<dbReference type="SMART" id="SM00271">
    <property type="entry name" value="DnaJ"/>
    <property type="match status" value="1"/>
</dbReference>
<dbReference type="InterPro" id="IPR011765">
    <property type="entry name" value="Pept_M16_N"/>
</dbReference>
<name>A0A9P1GBG7_9DINO</name>
<protein>
    <submittedName>
        <fullName evidence="11">Insulysin</fullName>
    </submittedName>
</protein>
<dbReference type="SUPFAM" id="SSF46565">
    <property type="entry name" value="Chaperone J-domain"/>
    <property type="match status" value="1"/>
</dbReference>
<feature type="compositionally biased region" description="Basic and acidic residues" evidence="7">
    <location>
        <begin position="1884"/>
        <end position="1928"/>
    </location>
</feature>
<dbReference type="OrthoDB" id="952271at2759"/>
<evidence type="ECO:0000256" key="7">
    <source>
        <dbReference type="SAM" id="MobiDB-lite"/>
    </source>
</evidence>
<evidence type="ECO:0000313" key="11">
    <source>
        <dbReference type="EMBL" id="CAL4794120.1"/>
    </source>
</evidence>
<feature type="domain" description="PDZ" evidence="9">
    <location>
        <begin position="1299"/>
        <end position="1382"/>
    </location>
</feature>
<evidence type="ECO:0000256" key="4">
    <source>
        <dbReference type="ARBA" id="ARBA00022801"/>
    </source>
</evidence>
<dbReference type="InterPro" id="IPR036034">
    <property type="entry name" value="PDZ_sf"/>
</dbReference>
<feature type="domain" description="PDZ" evidence="9">
    <location>
        <begin position="1765"/>
        <end position="1846"/>
    </location>
</feature>
<dbReference type="InterPro" id="IPR001478">
    <property type="entry name" value="PDZ"/>
</dbReference>
<dbReference type="GO" id="GO:0005737">
    <property type="term" value="C:cytoplasm"/>
    <property type="evidence" value="ECO:0007669"/>
    <property type="project" value="UniProtKB-ARBA"/>
</dbReference>
<dbReference type="PANTHER" id="PTHR43690">
    <property type="entry name" value="NARDILYSIN"/>
    <property type="match status" value="1"/>
</dbReference>
<evidence type="ECO:0000256" key="5">
    <source>
        <dbReference type="ARBA" id="ARBA00022833"/>
    </source>
</evidence>
<dbReference type="Gene3D" id="3.30.830.10">
    <property type="entry name" value="Metalloenzyme, LuxS/M16 peptidase-like"/>
    <property type="match status" value="4"/>
</dbReference>
<dbReference type="GO" id="GO:0006508">
    <property type="term" value="P:proteolysis"/>
    <property type="evidence" value="ECO:0007669"/>
    <property type="project" value="UniProtKB-KW"/>
</dbReference>
<dbReference type="InterPro" id="IPR001623">
    <property type="entry name" value="DnaJ_domain"/>
</dbReference>
<comment type="caution">
    <text evidence="10">The sequence shown here is derived from an EMBL/GenBank/DDBJ whole genome shotgun (WGS) entry which is preliminary data.</text>
</comment>
<reference evidence="11 12" key="2">
    <citation type="submission" date="2024-05" db="EMBL/GenBank/DDBJ databases">
        <authorList>
            <person name="Chen Y."/>
            <person name="Shah S."/>
            <person name="Dougan E. K."/>
            <person name="Thang M."/>
            <person name="Chan C."/>
        </authorList>
    </citation>
    <scope>NUCLEOTIDE SEQUENCE [LARGE SCALE GENOMIC DNA]</scope>
</reference>
<evidence type="ECO:0000256" key="6">
    <source>
        <dbReference type="ARBA" id="ARBA00023049"/>
    </source>
</evidence>
<feature type="domain" description="J" evidence="8">
    <location>
        <begin position="1066"/>
        <end position="1127"/>
    </location>
</feature>
<dbReference type="PROSITE" id="PS50106">
    <property type="entry name" value="PDZ"/>
    <property type="match status" value="2"/>
</dbReference>
<dbReference type="InterPro" id="IPR050626">
    <property type="entry name" value="Peptidase_M16"/>
</dbReference>
<evidence type="ECO:0000256" key="1">
    <source>
        <dbReference type="ARBA" id="ARBA00007261"/>
    </source>
</evidence>
<keyword evidence="6" id="KW-0482">Metalloprotease</keyword>
<organism evidence="10">
    <name type="scientific">Cladocopium goreaui</name>
    <dbReference type="NCBI Taxonomy" id="2562237"/>
    <lineage>
        <taxon>Eukaryota</taxon>
        <taxon>Sar</taxon>
        <taxon>Alveolata</taxon>
        <taxon>Dinophyceae</taxon>
        <taxon>Suessiales</taxon>
        <taxon>Symbiodiniaceae</taxon>
        <taxon>Cladocopium</taxon>
    </lineage>
</organism>
<feature type="region of interest" description="Disordered" evidence="7">
    <location>
        <begin position="1872"/>
        <end position="2000"/>
    </location>
</feature>
<comment type="similarity">
    <text evidence="1">Belongs to the peptidase M16 family.</text>
</comment>
<dbReference type="PROSITE" id="PS50076">
    <property type="entry name" value="DNAJ_2"/>
    <property type="match status" value="1"/>
</dbReference>
<feature type="region of interest" description="Disordered" evidence="7">
    <location>
        <begin position="1498"/>
        <end position="1517"/>
    </location>
</feature>
<gene>
    <name evidence="10" type="ORF">C1SCF055_LOCUS32410</name>
</gene>
<evidence type="ECO:0000313" key="10">
    <source>
        <dbReference type="EMBL" id="CAI4006808.1"/>
    </source>
</evidence>
<dbReference type="GO" id="GO:0004222">
    <property type="term" value="F:metalloendopeptidase activity"/>
    <property type="evidence" value="ECO:0007669"/>
    <property type="project" value="InterPro"/>
</dbReference>
<dbReference type="InterPro" id="IPR054734">
    <property type="entry name" value="PqqF-like_C_4"/>
</dbReference>
<reference evidence="10" key="1">
    <citation type="submission" date="2022-10" db="EMBL/GenBank/DDBJ databases">
        <authorList>
            <person name="Chen Y."/>
            <person name="Dougan E. K."/>
            <person name="Chan C."/>
            <person name="Rhodes N."/>
            <person name="Thang M."/>
        </authorList>
    </citation>
    <scope>NUCLEOTIDE SEQUENCE</scope>
</reference>
<keyword evidence="4" id="KW-0378">Hydrolase</keyword>
<feature type="compositionally biased region" description="Basic and acidic residues" evidence="7">
    <location>
        <begin position="1982"/>
        <end position="1994"/>
    </location>
</feature>
<dbReference type="EMBL" id="CAMXCT020003895">
    <property type="protein sequence ID" value="CAL1160183.1"/>
    <property type="molecule type" value="Genomic_DNA"/>
</dbReference>
<evidence type="ECO:0000259" key="8">
    <source>
        <dbReference type="PROSITE" id="PS50076"/>
    </source>
</evidence>
<dbReference type="InterPro" id="IPR007863">
    <property type="entry name" value="Peptidase_M16_C"/>
</dbReference>
<accession>A0A9P1GBG7</accession>
<keyword evidence="5" id="KW-0862">Zinc</keyword>
<keyword evidence="3" id="KW-0479">Metal-binding</keyword>
<dbReference type="GO" id="GO:0046872">
    <property type="term" value="F:metal ion binding"/>
    <property type="evidence" value="ECO:0007669"/>
    <property type="project" value="UniProtKB-KW"/>
</dbReference>